<dbReference type="InterPro" id="IPR043132">
    <property type="entry name" value="BCAT-like_C"/>
</dbReference>
<name>A0A545UX04_9HYPO</name>
<organism evidence="1 2">
    <name type="scientific">Cordyceps javanica</name>
    <dbReference type="NCBI Taxonomy" id="43265"/>
    <lineage>
        <taxon>Eukaryota</taxon>
        <taxon>Fungi</taxon>
        <taxon>Dikarya</taxon>
        <taxon>Ascomycota</taxon>
        <taxon>Pezizomycotina</taxon>
        <taxon>Sordariomycetes</taxon>
        <taxon>Hypocreomycetidae</taxon>
        <taxon>Hypocreales</taxon>
        <taxon>Cordycipitaceae</taxon>
        <taxon>Cordyceps</taxon>
    </lineage>
</organism>
<dbReference type="SUPFAM" id="SSF56752">
    <property type="entry name" value="D-aminoacid aminotransferase-like PLP-dependent enzymes"/>
    <property type="match status" value="1"/>
</dbReference>
<sequence>MPGTDDFYIFTSLRYDPSLQQVPSRGFQHASWNYNHVSPFYCLDYHRDRLLRAATHWGWQSAMDALSGEQALTKLADSANEFLGTSQMTPVRLRIIVHAHGTFEFQKFDTPDASLENLFPLSLPAPGAEPGNMEASRTVVYALLRDEAATSRSEFTHHKTSKRDMYNEARARAGIKMGERKEVLIVNDENGEVMEGSITTPYFWRNGRWVTPPISAEFSPNFGSGGNNGTSRRYALENKLAVEEPVKAEALVDGEECWISNGVSGFIAAQLQLNKYAVGR</sequence>
<dbReference type="InterPro" id="IPR036038">
    <property type="entry name" value="Aminotransferase-like"/>
</dbReference>
<dbReference type="AlphaFoldDB" id="A0A545UX04"/>
<reference evidence="1 2" key="1">
    <citation type="journal article" date="2019" name="Appl. Microbiol. Biotechnol.">
        <title>Genome sequence of Isaria javanica and comparative genome analysis insights into family S53 peptidase evolution in fungal entomopathogens.</title>
        <authorList>
            <person name="Lin R."/>
            <person name="Zhang X."/>
            <person name="Xin B."/>
            <person name="Zou M."/>
            <person name="Gao Y."/>
            <person name="Qin F."/>
            <person name="Hu Q."/>
            <person name="Xie B."/>
            <person name="Cheng X."/>
        </authorList>
    </citation>
    <scope>NUCLEOTIDE SEQUENCE [LARGE SCALE GENOMIC DNA]</scope>
    <source>
        <strain evidence="1 2">IJ1G</strain>
    </source>
</reference>
<comment type="caution">
    <text evidence="1">The sequence shown here is derived from an EMBL/GenBank/DDBJ whole genome shotgun (WGS) entry which is preliminary data.</text>
</comment>
<proteinExistence type="predicted"/>
<accession>A0A545UX04</accession>
<dbReference type="InterPro" id="IPR043131">
    <property type="entry name" value="BCAT-like_N"/>
</dbReference>
<dbReference type="Pfam" id="PF01063">
    <property type="entry name" value="Aminotran_4"/>
    <property type="match status" value="1"/>
</dbReference>
<dbReference type="STRING" id="43265.A0A545UX04"/>
<evidence type="ECO:0000313" key="2">
    <source>
        <dbReference type="Proteomes" id="UP000315783"/>
    </source>
</evidence>
<dbReference type="InterPro" id="IPR001544">
    <property type="entry name" value="Aminotrans_IV"/>
</dbReference>
<dbReference type="Gene3D" id="3.20.10.10">
    <property type="entry name" value="D-amino Acid Aminotransferase, subunit A, domain 2"/>
    <property type="match status" value="1"/>
</dbReference>
<evidence type="ECO:0000313" key="1">
    <source>
        <dbReference type="EMBL" id="TQV93999.1"/>
    </source>
</evidence>
<keyword evidence="1" id="KW-0032">Aminotransferase</keyword>
<dbReference type="GO" id="GO:0008483">
    <property type="term" value="F:transaminase activity"/>
    <property type="evidence" value="ECO:0007669"/>
    <property type="project" value="UniProtKB-KW"/>
</dbReference>
<dbReference type="EMBL" id="SPUK01000011">
    <property type="protein sequence ID" value="TQV93999.1"/>
    <property type="molecule type" value="Genomic_DNA"/>
</dbReference>
<keyword evidence="2" id="KW-1185">Reference proteome</keyword>
<dbReference type="Gene3D" id="3.30.470.10">
    <property type="match status" value="1"/>
</dbReference>
<protein>
    <submittedName>
        <fullName evidence="1">Aminotransferase, class IV</fullName>
    </submittedName>
</protein>
<keyword evidence="1" id="KW-0808">Transferase</keyword>
<dbReference type="Proteomes" id="UP000315783">
    <property type="component" value="Unassembled WGS sequence"/>
</dbReference>
<gene>
    <name evidence="1" type="ORF">IF1G_07731</name>
</gene>